<feature type="transmembrane region" description="Helical" evidence="6">
    <location>
        <begin position="75"/>
        <end position="92"/>
    </location>
</feature>
<feature type="transmembrane region" description="Helical" evidence="6">
    <location>
        <begin position="215"/>
        <end position="234"/>
    </location>
</feature>
<comment type="caution">
    <text evidence="7">The sequence shown here is derived from an EMBL/GenBank/DDBJ whole genome shotgun (WGS) entry which is preliminary data.</text>
</comment>
<dbReference type="OrthoDB" id="5503349at2"/>
<proteinExistence type="predicted"/>
<dbReference type="GO" id="GO:0005886">
    <property type="term" value="C:plasma membrane"/>
    <property type="evidence" value="ECO:0007669"/>
    <property type="project" value="UniProtKB-SubCell"/>
</dbReference>
<dbReference type="PANTHER" id="PTHR32196">
    <property type="entry name" value="ABC TRANSPORTER PERMEASE PROTEIN YPHD-RELATED-RELATED"/>
    <property type="match status" value="1"/>
</dbReference>
<dbReference type="AlphaFoldDB" id="A0A2S6NKQ7"/>
<dbReference type="CDD" id="cd06579">
    <property type="entry name" value="TM_PBP1_transp_AraH_like"/>
    <property type="match status" value="1"/>
</dbReference>
<evidence type="ECO:0000256" key="4">
    <source>
        <dbReference type="ARBA" id="ARBA00022989"/>
    </source>
</evidence>
<reference evidence="7 8" key="1">
    <citation type="journal article" date="2018" name="Arch. Microbiol.">
        <title>New insights into the metabolic potential of the phototrophic purple bacterium Rhodopila globiformis DSM 161(T) from its draft genome sequence and evidence for a vanadium-dependent nitrogenase.</title>
        <authorList>
            <person name="Imhoff J.F."/>
            <person name="Rahn T."/>
            <person name="Kunzel S."/>
            <person name="Neulinger S.C."/>
        </authorList>
    </citation>
    <scope>NUCLEOTIDE SEQUENCE [LARGE SCALE GENOMIC DNA]</scope>
    <source>
        <strain evidence="7 8">DSM 161</strain>
    </source>
</reference>
<evidence type="ECO:0000256" key="2">
    <source>
        <dbReference type="ARBA" id="ARBA00022475"/>
    </source>
</evidence>
<accession>A0A2S6NKQ7</accession>
<keyword evidence="3 6" id="KW-0812">Transmembrane</keyword>
<keyword evidence="5 6" id="KW-0472">Membrane</keyword>
<feature type="transmembrane region" description="Helical" evidence="6">
    <location>
        <begin position="126"/>
        <end position="146"/>
    </location>
</feature>
<keyword evidence="8" id="KW-1185">Reference proteome</keyword>
<evidence type="ECO:0000256" key="3">
    <source>
        <dbReference type="ARBA" id="ARBA00022692"/>
    </source>
</evidence>
<dbReference type="Proteomes" id="UP000239724">
    <property type="component" value="Unassembled WGS sequence"/>
</dbReference>
<evidence type="ECO:0008006" key="9">
    <source>
        <dbReference type="Google" id="ProtNLM"/>
    </source>
</evidence>
<protein>
    <recommendedName>
        <fullName evidence="9">Sugar ABC transporter permease</fullName>
    </recommendedName>
</protein>
<evidence type="ECO:0000256" key="6">
    <source>
        <dbReference type="SAM" id="Phobius"/>
    </source>
</evidence>
<dbReference type="RefSeq" id="WP_104518100.1">
    <property type="nucleotide sequence ID" value="NZ_NHRY01000069.1"/>
</dbReference>
<feature type="transmembrane region" description="Helical" evidence="6">
    <location>
        <begin position="246"/>
        <end position="263"/>
    </location>
</feature>
<dbReference type="InterPro" id="IPR001851">
    <property type="entry name" value="ABC_transp_permease"/>
</dbReference>
<sequence length="326" mass="32590">MAAPSGRWRRALGGGPTAVAVLLFAAMYAVYAARTETATTVFGITNLLNDGIVLAIASAGLTLVVLAGEFDLSGVAVIAVCNCVVATISTFGDFGWLVALLAVLAIGGAAGLLNGLLVAGLGLQSLAATIGTMIAAEGVALLILSAPGGTVADVIADSLTGDIRSVVPVAAVILAGLCLAWMVLKRTRFGIALYAAGTDAAAARLSGIDVPRTKLKAFVLAGLCYGAAGYMLSAQTGTGDPRASDALLLFMYASVAIGGTSLMGGRGGAFGSIAGAGILTVMQKMLFALGVAEFYTNVFNGVIMIVALVIGNASAAVAQRMRRRAA</sequence>
<feature type="transmembrane region" description="Helical" evidence="6">
    <location>
        <begin position="12"/>
        <end position="31"/>
    </location>
</feature>
<dbReference type="EMBL" id="NHRY01000069">
    <property type="protein sequence ID" value="PPQ35684.1"/>
    <property type="molecule type" value="Genomic_DNA"/>
</dbReference>
<feature type="transmembrane region" description="Helical" evidence="6">
    <location>
        <begin position="51"/>
        <end position="68"/>
    </location>
</feature>
<keyword evidence="4 6" id="KW-1133">Transmembrane helix</keyword>
<gene>
    <name evidence="7" type="ORF">CCS01_06805</name>
</gene>
<evidence type="ECO:0000313" key="7">
    <source>
        <dbReference type="EMBL" id="PPQ35684.1"/>
    </source>
</evidence>
<comment type="subcellular location">
    <subcellularLocation>
        <location evidence="1">Cell membrane</location>
        <topology evidence="1">Multi-pass membrane protein</topology>
    </subcellularLocation>
</comment>
<name>A0A2S6NKQ7_RHOGL</name>
<dbReference type="Pfam" id="PF02653">
    <property type="entry name" value="BPD_transp_2"/>
    <property type="match status" value="1"/>
</dbReference>
<evidence type="ECO:0000313" key="8">
    <source>
        <dbReference type="Proteomes" id="UP000239724"/>
    </source>
</evidence>
<keyword evidence="2" id="KW-1003">Cell membrane</keyword>
<dbReference type="PANTHER" id="PTHR32196:SF72">
    <property type="entry name" value="RIBOSE IMPORT PERMEASE PROTEIN RBSC"/>
    <property type="match status" value="1"/>
</dbReference>
<organism evidence="7 8">
    <name type="scientific">Rhodopila globiformis</name>
    <name type="common">Rhodopseudomonas globiformis</name>
    <dbReference type="NCBI Taxonomy" id="1071"/>
    <lineage>
        <taxon>Bacteria</taxon>
        <taxon>Pseudomonadati</taxon>
        <taxon>Pseudomonadota</taxon>
        <taxon>Alphaproteobacteria</taxon>
        <taxon>Acetobacterales</taxon>
        <taxon>Acetobacteraceae</taxon>
        <taxon>Rhodopila</taxon>
    </lineage>
</organism>
<feature type="transmembrane region" description="Helical" evidence="6">
    <location>
        <begin position="270"/>
        <end position="292"/>
    </location>
</feature>
<evidence type="ECO:0000256" key="1">
    <source>
        <dbReference type="ARBA" id="ARBA00004651"/>
    </source>
</evidence>
<dbReference type="GO" id="GO:0022857">
    <property type="term" value="F:transmembrane transporter activity"/>
    <property type="evidence" value="ECO:0007669"/>
    <property type="project" value="InterPro"/>
</dbReference>
<feature type="transmembrane region" description="Helical" evidence="6">
    <location>
        <begin position="98"/>
        <end position="119"/>
    </location>
</feature>
<feature type="transmembrane region" description="Helical" evidence="6">
    <location>
        <begin position="166"/>
        <end position="184"/>
    </location>
</feature>
<evidence type="ECO:0000256" key="5">
    <source>
        <dbReference type="ARBA" id="ARBA00023136"/>
    </source>
</evidence>
<feature type="transmembrane region" description="Helical" evidence="6">
    <location>
        <begin position="298"/>
        <end position="318"/>
    </location>
</feature>